<dbReference type="GO" id="GO:0008234">
    <property type="term" value="F:cysteine-type peptidase activity"/>
    <property type="evidence" value="ECO:0007669"/>
    <property type="project" value="InterPro"/>
</dbReference>
<dbReference type="InterPro" id="IPR029031">
    <property type="entry name" value="Gingipain_N_sf"/>
</dbReference>
<dbReference type="GO" id="GO:0006508">
    <property type="term" value="P:proteolysis"/>
    <property type="evidence" value="ECO:0007669"/>
    <property type="project" value="InterPro"/>
</dbReference>
<dbReference type="eggNOG" id="COG1572">
    <property type="taxonomic scope" value="Bacteria"/>
</dbReference>
<dbReference type="PATRIC" id="fig|926556.3.peg.2983"/>
<evidence type="ECO:0000313" key="3">
    <source>
        <dbReference type="EMBL" id="AGA79064.1"/>
    </source>
</evidence>
<protein>
    <submittedName>
        <fullName evidence="3">Peptidase family C25</fullName>
    </submittedName>
</protein>
<keyword evidence="4" id="KW-1185">Reference proteome</keyword>
<dbReference type="InterPro" id="IPR026444">
    <property type="entry name" value="Secre_tail"/>
</dbReference>
<sequence>MKPFAKILRSISLICLTWFVTVPFVFGQTSYFKFPITKAGIYQLSLAELPQLKDARLENIAIYGASGMLPQKLEEESLHLQELPSLLLDGKLLVYLEGPHQIKTEGDSLHYRHHSYTDTAYYLVKTHVTAPKRLSSELPAPADAPTFTTEQAMLYALYAYKKETINLLSSGRKWYGNRVRAGGIASFNMQVDPYDQGPIYYHANLLAQSTSEATLRIRSRQQEFFSTVISAIPSSTYGLKGREKHISGFTGHVDVGNPTQFNLELKSSDPNAVGFLDYFLLGLPHLAANVEEGIYMNLNHEQPISLDAKKHLLYWDVTQSDRPEKLSTSAGTVHLRPYQRLAIADPMKAPKIHGLQSISQNIRQINPAELVVITSPSLRFQANKLADFKRSIGISTAVVTPQEIYDAYNYGTRDVTAIRNFLADQYHRHQTLQHVLLFGKGTFDYKHISPGHPNLVPTYSSRNSLHPLTSFGSDDYFGFLEFGQGQWAESEAGDLPLAIGVGRLPVTNTQEARNVVEKIIQYETHSLQLGKWKRKLLFVADDGDYNVHLDHSETHTASLYQSSPFYDVQKLYLDAFKQVAEGSFQTAPEAKAALAESMEDGALLINYIGHGNDNTLAAERIFQVQDLQNWPETQHFPLIVTATCEFGRHDSPYLRSGAEELLIAKNKGAIALLTTGRPVFSSINFSLNKAFISAFQENDEGQGLQLGDIFKATKNNSLNGPYNRNFSLLGDPSLRLARPELSIDLTVSSAKGTAIDTLYSHQPTRITGTVRDPLTGLPMHNFDGTFLLEILGEPITVKTNGDEGPASTFQELNNIRYRGSGNITNGQFTAEIFVGQDTLGRPSDGIIRIFASSESSTFEAINAQAISLEEGTFSAPDDREGPSIRLFANDTIQSPTTVSSTQITFIASLKDESGIQTTSENGQGIMLKVNGNSPIVLDNYYRTIHGNYQQGIIEMPIGGLEEGINTLELTAYDHAGNASTQTLKIKVSGSENIKIEEIINYPNPTNDISYFKIKHNRPNENIILYLTIYNLLGKKIYSTEKRYPKASTEIPDLEWIFLRDMTKIPAKGTYIYELQLTSERDGTSDQAIGKINIQ</sequence>
<accession>L0FYT9</accession>
<dbReference type="KEGG" id="evi:Echvi_2825"/>
<dbReference type="Gene3D" id="3.40.50.1460">
    <property type="match status" value="1"/>
</dbReference>
<keyword evidence="1" id="KW-0732">Signal</keyword>
<dbReference type="Proteomes" id="UP000010796">
    <property type="component" value="Chromosome"/>
</dbReference>
<dbReference type="STRING" id="926556.Echvi_2825"/>
<reference evidence="4" key="1">
    <citation type="submission" date="2012-02" db="EMBL/GenBank/DDBJ databases">
        <title>The complete genome of Echinicola vietnamensis DSM 17526.</title>
        <authorList>
            <person name="Lucas S."/>
            <person name="Copeland A."/>
            <person name="Lapidus A."/>
            <person name="Glavina del Rio T."/>
            <person name="Dalin E."/>
            <person name="Tice H."/>
            <person name="Bruce D."/>
            <person name="Goodwin L."/>
            <person name="Pitluck S."/>
            <person name="Peters L."/>
            <person name="Ovchinnikova G."/>
            <person name="Teshima H."/>
            <person name="Kyrpides N."/>
            <person name="Mavromatis K."/>
            <person name="Ivanova N."/>
            <person name="Brettin T."/>
            <person name="Detter J.C."/>
            <person name="Han C."/>
            <person name="Larimer F."/>
            <person name="Land M."/>
            <person name="Hauser L."/>
            <person name="Markowitz V."/>
            <person name="Cheng J.-F."/>
            <person name="Hugenholtz P."/>
            <person name="Woyke T."/>
            <person name="Wu D."/>
            <person name="Brambilla E."/>
            <person name="Klenk H.-P."/>
            <person name="Eisen J.A."/>
        </authorList>
    </citation>
    <scope>NUCLEOTIDE SEQUENCE [LARGE SCALE GENOMIC DNA]</scope>
    <source>
        <strain evidence="4">DSM 17526 / LMG 23754 / KMM 6221</strain>
    </source>
</reference>
<gene>
    <name evidence="3" type="ordered locus">Echvi_2825</name>
</gene>
<dbReference type="InterPro" id="IPR029030">
    <property type="entry name" value="Caspase-like_dom_sf"/>
</dbReference>
<dbReference type="SUPFAM" id="SSF52129">
    <property type="entry name" value="Caspase-like"/>
    <property type="match status" value="1"/>
</dbReference>
<dbReference type="NCBIfam" id="TIGR04183">
    <property type="entry name" value="Por_Secre_tail"/>
    <property type="match status" value="1"/>
</dbReference>
<dbReference type="Pfam" id="PF01364">
    <property type="entry name" value="Peptidase_C25"/>
    <property type="match status" value="1"/>
</dbReference>
<dbReference type="Gene3D" id="3.40.50.10390">
    <property type="entry name" value="Gingipain r, domain 1"/>
    <property type="match status" value="1"/>
</dbReference>
<name>L0FYT9_ECHVK</name>
<dbReference type="InterPro" id="IPR001769">
    <property type="entry name" value="Gingipain"/>
</dbReference>
<dbReference type="AlphaFoldDB" id="L0FYT9"/>
<evidence type="ECO:0000259" key="2">
    <source>
        <dbReference type="Pfam" id="PF01364"/>
    </source>
</evidence>
<dbReference type="CDD" id="cd02258">
    <property type="entry name" value="Peptidase_C25_N"/>
    <property type="match status" value="1"/>
</dbReference>
<dbReference type="HOGENOM" id="CLU_004870_0_0_10"/>
<proteinExistence type="predicted"/>
<feature type="domain" description="Gingipain" evidence="2">
    <location>
        <begin position="371"/>
        <end position="736"/>
    </location>
</feature>
<dbReference type="NCBIfam" id="NF033707">
    <property type="entry name" value="T9SS_sortase"/>
    <property type="match status" value="1"/>
</dbReference>
<evidence type="ECO:0000313" key="4">
    <source>
        <dbReference type="Proteomes" id="UP000010796"/>
    </source>
</evidence>
<evidence type="ECO:0000256" key="1">
    <source>
        <dbReference type="ARBA" id="ARBA00022729"/>
    </source>
</evidence>
<organism evidence="3 4">
    <name type="scientific">Echinicola vietnamensis (strain DSM 17526 / LMG 23754 / KMM 6221)</name>
    <dbReference type="NCBI Taxonomy" id="926556"/>
    <lineage>
        <taxon>Bacteria</taxon>
        <taxon>Pseudomonadati</taxon>
        <taxon>Bacteroidota</taxon>
        <taxon>Cytophagia</taxon>
        <taxon>Cytophagales</taxon>
        <taxon>Cyclobacteriaceae</taxon>
        <taxon>Echinicola</taxon>
    </lineage>
</organism>
<dbReference type="EMBL" id="CP003346">
    <property type="protein sequence ID" value="AGA79064.1"/>
    <property type="molecule type" value="Genomic_DNA"/>
</dbReference>